<dbReference type="AlphaFoldDB" id="A0AAX4HZU3"/>
<dbReference type="KEGG" id="cdet:87937854"/>
<keyword evidence="3" id="KW-1185">Reference proteome</keyword>
<name>A0AAX4HZU3_9PEZI</name>
<dbReference type="Proteomes" id="UP001322277">
    <property type="component" value="Chromosome 1"/>
</dbReference>
<evidence type="ECO:0000313" key="3">
    <source>
        <dbReference type="Proteomes" id="UP001322277"/>
    </source>
</evidence>
<sequence length="100" mass="10634">MSIAVSAVQPSSSSDVWDWQTARRGSQERRRATRPFAIARGNLQNRRVDPTTGLEAWEGGGSQRRCVGAGALSMSVPMLSHRTVVANAAGSSTATTVMNC</sequence>
<feature type="region of interest" description="Disordered" evidence="1">
    <location>
        <begin position="1"/>
        <end position="32"/>
    </location>
</feature>
<proteinExistence type="predicted"/>
<dbReference type="RefSeq" id="XP_062773561.1">
    <property type="nucleotide sequence ID" value="XM_062917510.1"/>
</dbReference>
<accession>A0AAX4HZU3</accession>
<protein>
    <submittedName>
        <fullName evidence="2">Uncharacterized protein</fullName>
    </submittedName>
</protein>
<dbReference type="EMBL" id="CP137305">
    <property type="protein sequence ID" value="WQF76337.1"/>
    <property type="molecule type" value="Genomic_DNA"/>
</dbReference>
<organism evidence="2 3">
    <name type="scientific">Colletotrichum destructivum</name>
    <dbReference type="NCBI Taxonomy" id="34406"/>
    <lineage>
        <taxon>Eukaryota</taxon>
        <taxon>Fungi</taxon>
        <taxon>Dikarya</taxon>
        <taxon>Ascomycota</taxon>
        <taxon>Pezizomycotina</taxon>
        <taxon>Sordariomycetes</taxon>
        <taxon>Hypocreomycetidae</taxon>
        <taxon>Glomerellales</taxon>
        <taxon>Glomerellaceae</taxon>
        <taxon>Colletotrichum</taxon>
        <taxon>Colletotrichum destructivum species complex</taxon>
    </lineage>
</organism>
<evidence type="ECO:0000313" key="2">
    <source>
        <dbReference type="EMBL" id="WQF76337.1"/>
    </source>
</evidence>
<reference evidence="3" key="1">
    <citation type="journal article" date="2023" name="bioRxiv">
        <title>Complete genome of the Medicago anthracnose fungus, Colletotrichum destructivum, reveals a mini-chromosome-like region within a core chromosome.</title>
        <authorList>
            <person name="Lapalu N."/>
            <person name="Simon A."/>
            <person name="Lu A."/>
            <person name="Plaumann P.-L."/>
            <person name="Amselem J."/>
            <person name="Pigne S."/>
            <person name="Auger A."/>
            <person name="Koch C."/>
            <person name="Dallery J.-F."/>
            <person name="O'Connell R.J."/>
        </authorList>
    </citation>
    <scope>NUCLEOTIDE SEQUENCE [LARGE SCALE GENOMIC DNA]</scope>
    <source>
        <strain evidence="3">CBS 520.97</strain>
    </source>
</reference>
<evidence type="ECO:0000256" key="1">
    <source>
        <dbReference type="SAM" id="MobiDB-lite"/>
    </source>
</evidence>
<dbReference type="GeneID" id="87937854"/>
<gene>
    <name evidence="2" type="ORF">CDEST_01351</name>
</gene>